<evidence type="ECO:0000256" key="2">
    <source>
        <dbReference type="ARBA" id="ARBA00022679"/>
    </source>
</evidence>
<reference evidence="5" key="2">
    <citation type="submission" date="2021-04" db="EMBL/GenBank/DDBJ databases">
        <authorList>
            <person name="Podell S."/>
        </authorList>
    </citation>
    <scope>NUCLEOTIDE SEQUENCE</scope>
    <source>
        <strain evidence="5">Hildebrandi</strain>
    </source>
</reference>
<dbReference type="InterPro" id="IPR045038">
    <property type="entry name" value="AIG2-like"/>
</dbReference>
<feature type="domain" description="Gamma-glutamylcyclotransferase AIG2-like" evidence="4">
    <location>
        <begin position="14"/>
        <end position="142"/>
    </location>
</feature>
<dbReference type="InterPro" id="IPR009288">
    <property type="entry name" value="AIG2-like_dom"/>
</dbReference>
<evidence type="ECO:0000259" key="4">
    <source>
        <dbReference type="Pfam" id="PF06094"/>
    </source>
</evidence>
<comment type="caution">
    <text evidence="5">The sequence shown here is derived from an EMBL/GenBank/DDBJ whole genome shotgun (WGS) entry which is preliminary data.</text>
</comment>
<proteinExistence type="inferred from homology"/>
<evidence type="ECO:0000313" key="6">
    <source>
        <dbReference type="Proteomes" id="UP000693970"/>
    </source>
</evidence>
<reference evidence="5" key="1">
    <citation type="journal article" date="2021" name="Sci. Rep.">
        <title>Diploid genomic architecture of Nitzschia inconspicua, an elite biomass production diatom.</title>
        <authorList>
            <person name="Oliver A."/>
            <person name="Podell S."/>
            <person name="Pinowska A."/>
            <person name="Traller J.C."/>
            <person name="Smith S.R."/>
            <person name="McClure R."/>
            <person name="Beliaev A."/>
            <person name="Bohutskyi P."/>
            <person name="Hill E.A."/>
            <person name="Rabines A."/>
            <person name="Zheng H."/>
            <person name="Allen L.Z."/>
            <person name="Kuo A."/>
            <person name="Grigoriev I.V."/>
            <person name="Allen A.E."/>
            <person name="Hazlebeck D."/>
            <person name="Allen E.E."/>
        </authorList>
    </citation>
    <scope>NUCLEOTIDE SEQUENCE</scope>
    <source>
        <strain evidence="5">Hildebrandi</strain>
    </source>
</reference>
<comment type="similarity">
    <text evidence="1">Belongs to the gamma-glutamylcyclotransferase family.</text>
</comment>
<dbReference type="Pfam" id="PF06094">
    <property type="entry name" value="GGACT"/>
    <property type="match status" value="1"/>
</dbReference>
<evidence type="ECO:0000313" key="5">
    <source>
        <dbReference type="EMBL" id="KAG7341686.1"/>
    </source>
</evidence>
<sequence length="176" mass="20079">MKSSTATPTTVPPIFVYGTLMNSQVVSVLLNRSWPPTIDDVSVQPARLYGYSRHPVKNCVFPAIVPSTNAAGFVNGMLVAENILTPAEMDMMDWYESDEYNRVTVPVNILEGDSCNKDSIMAQVYVWRDDLTSHLELDQEWSYDRFCEKDLEWYLDHTVRPCRADMERRGMTDPTS</sequence>
<organism evidence="5 6">
    <name type="scientific">Nitzschia inconspicua</name>
    <dbReference type="NCBI Taxonomy" id="303405"/>
    <lineage>
        <taxon>Eukaryota</taxon>
        <taxon>Sar</taxon>
        <taxon>Stramenopiles</taxon>
        <taxon>Ochrophyta</taxon>
        <taxon>Bacillariophyta</taxon>
        <taxon>Bacillariophyceae</taxon>
        <taxon>Bacillariophycidae</taxon>
        <taxon>Bacillariales</taxon>
        <taxon>Bacillariaceae</taxon>
        <taxon>Nitzschia</taxon>
    </lineage>
</organism>
<dbReference type="OrthoDB" id="1044435at2759"/>
<accession>A0A9K3KED4</accession>
<gene>
    <name evidence="5" type="ORF">IV203_023639</name>
</gene>
<keyword evidence="6" id="KW-1185">Reference proteome</keyword>
<evidence type="ECO:0000256" key="1">
    <source>
        <dbReference type="ARBA" id="ARBA00008861"/>
    </source>
</evidence>
<dbReference type="InterPro" id="IPR013024">
    <property type="entry name" value="GGCT-like"/>
</dbReference>
<dbReference type="Proteomes" id="UP000693970">
    <property type="component" value="Unassembled WGS sequence"/>
</dbReference>
<dbReference type="PANTHER" id="PTHR31544">
    <property type="entry name" value="AIG2-LIKE PROTEIN D"/>
    <property type="match status" value="1"/>
</dbReference>
<dbReference type="EMBL" id="JAGRRH010000026">
    <property type="protein sequence ID" value="KAG7341686.1"/>
    <property type="molecule type" value="Genomic_DNA"/>
</dbReference>
<dbReference type="AlphaFoldDB" id="A0A9K3KED4"/>
<dbReference type="PANTHER" id="PTHR31544:SF2">
    <property type="entry name" value="AIG2-LIKE PROTEIN D"/>
    <property type="match status" value="1"/>
</dbReference>
<keyword evidence="2" id="KW-0808">Transferase</keyword>
<dbReference type="CDD" id="cd06661">
    <property type="entry name" value="GGCT_like"/>
    <property type="match status" value="1"/>
</dbReference>
<dbReference type="GO" id="GO:0016740">
    <property type="term" value="F:transferase activity"/>
    <property type="evidence" value="ECO:0007669"/>
    <property type="project" value="UniProtKB-KW"/>
</dbReference>
<evidence type="ECO:0000256" key="3">
    <source>
        <dbReference type="ARBA" id="ARBA00030602"/>
    </source>
</evidence>
<name>A0A9K3KED4_9STRA</name>
<protein>
    <recommendedName>
        <fullName evidence="3">Putative gamma-glutamylcyclotransferase</fullName>
    </recommendedName>
</protein>